<feature type="transmembrane region" description="Helical" evidence="5">
    <location>
        <begin position="152"/>
        <end position="178"/>
    </location>
</feature>
<accession>D7BN30</accession>
<feature type="transmembrane region" description="Helical" evidence="5">
    <location>
        <begin position="310"/>
        <end position="338"/>
    </location>
</feature>
<evidence type="ECO:0000256" key="3">
    <source>
        <dbReference type="ARBA" id="ARBA00022989"/>
    </source>
</evidence>
<feature type="transmembrane region" description="Helical" evidence="5">
    <location>
        <begin position="272"/>
        <end position="290"/>
    </location>
</feature>
<dbReference type="PANTHER" id="PTHR42718:SF39">
    <property type="entry name" value="ACTINORHODIN TRANSPORTER-RELATED"/>
    <property type="match status" value="1"/>
</dbReference>
<evidence type="ECO:0000256" key="1">
    <source>
        <dbReference type="ARBA" id="ARBA00004651"/>
    </source>
</evidence>
<dbReference type="SUPFAM" id="SSF103473">
    <property type="entry name" value="MFS general substrate transporter"/>
    <property type="match status" value="1"/>
</dbReference>
<evidence type="ECO:0000259" key="6">
    <source>
        <dbReference type="PROSITE" id="PS50850"/>
    </source>
</evidence>
<dbReference type="InterPro" id="IPR020846">
    <property type="entry name" value="MFS_dom"/>
</dbReference>
<feature type="transmembrane region" description="Helical" evidence="5">
    <location>
        <begin position="64"/>
        <end position="82"/>
    </location>
</feature>
<dbReference type="InterPro" id="IPR036259">
    <property type="entry name" value="MFS_trans_sf"/>
</dbReference>
<evidence type="ECO:0000256" key="2">
    <source>
        <dbReference type="ARBA" id="ARBA00022692"/>
    </source>
</evidence>
<dbReference type="GO" id="GO:0022857">
    <property type="term" value="F:transmembrane transporter activity"/>
    <property type="evidence" value="ECO:0007669"/>
    <property type="project" value="InterPro"/>
</dbReference>
<protein>
    <submittedName>
        <fullName evidence="7">Major facilitator superfamily MFS_1</fullName>
    </submittedName>
</protein>
<dbReference type="OrthoDB" id="9781469at2"/>
<comment type="subcellular location">
    <subcellularLocation>
        <location evidence="1">Cell membrane</location>
        <topology evidence="1">Multi-pass membrane protein</topology>
    </subcellularLocation>
</comment>
<feature type="domain" description="Major facilitator superfamily (MFS) profile" evidence="6">
    <location>
        <begin position="28"/>
        <end position="512"/>
    </location>
</feature>
<feature type="transmembrane region" description="Helical" evidence="5">
    <location>
        <begin position="344"/>
        <end position="366"/>
    </location>
</feature>
<dbReference type="AlphaFoldDB" id="D7BN30"/>
<feature type="transmembrane region" description="Helical" evidence="5">
    <location>
        <begin position="378"/>
        <end position="400"/>
    </location>
</feature>
<evidence type="ECO:0000313" key="8">
    <source>
        <dbReference type="Proteomes" id="UP000000376"/>
    </source>
</evidence>
<dbReference type="EMBL" id="CP002045">
    <property type="protein sequence ID" value="ADH92329.1"/>
    <property type="molecule type" value="Genomic_DNA"/>
</dbReference>
<reference evidence="7 8" key="1">
    <citation type="journal article" date="2010" name="Stand. Genomic Sci.">
        <title>Complete genome sequence of Arcanobacterium haemolyticum type strain (11018).</title>
        <authorList>
            <person name="Yasawong M."/>
            <person name="Teshima H."/>
            <person name="Lapidus A."/>
            <person name="Nolan M."/>
            <person name="Lucas S."/>
            <person name="Glavina Del Rio T."/>
            <person name="Tice H."/>
            <person name="Cheng J."/>
            <person name="Bruce D."/>
            <person name="Detter C."/>
            <person name="Tapia R."/>
            <person name="Han C."/>
            <person name="Goodwin L."/>
            <person name="Pitluck S."/>
            <person name="Liolios K."/>
            <person name="Ivanova N."/>
            <person name="Mavromatis K."/>
            <person name="Mikhailova N."/>
            <person name="Pati A."/>
            <person name="Chen A."/>
            <person name="Palaniappan K."/>
            <person name="Land M."/>
            <person name="Hauser L."/>
            <person name="Chang Y."/>
            <person name="Jeffries C."/>
            <person name="Rohde M."/>
            <person name="Sikorski J."/>
            <person name="Pukall R."/>
            <person name="Goker M."/>
            <person name="Woyke T."/>
            <person name="Bristow J."/>
            <person name="Eisen J."/>
            <person name="Markowitz V."/>
            <person name="Hugenholtz P."/>
            <person name="Kyrpides N."/>
            <person name="Klenk H."/>
        </authorList>
    </citation>
    <scope>NUCLEOTIDE SEQUENCE [LARGE SCALE GENOMIC DNA]</scope>
    <source>
        <strain evidence="8">ATCC 9345 / DSM 20595 / CCUG 17215 / LMG 16163 / NBRC 15585 / NCTC 8452 / 11018</strain>
    </source>
</reference>
<keyword evidence="3 5" id="KW-1133">Transmembrane helix</keyword>
<name>D7BN30_ARCHD</name>
<dbReference type="KEGG" id="ahe:Arch_0590"/>
<keyword evidence="2 5" id="KW-0812">Transmembrane</keyword>
<keyword evidence="4 5" id="KW-0472">Membrane</keyword>
<keyword evidence="8" id="KW-1185">Reference proteome</keyword>
<feature type="transmembrane region" description="Helical" evidence="5">
    <location>
        <begin position="94"/>
        <end position="117"/>
    </location>
</feature>
<proteinExistence type="predicted"/>
<dbReference type="STRING" id="644284.Arch_0590"/>
<dbReference type="GO" id="GO:0005886">
    <property type="term" value="C:plasma membrane"/>
    <property type="evidence" value="ECO:0007669"/>
    <property type="project" value="UniProtKB-SubCell"/>
</dbReference>
<sequence length="513" mass="54536">MKRTQSLTPDHHAFTVPGSDRIYDRRQLLAVLLVPLMMALVQVSSVNNALPALSEALQASESGLQWVLSGYALAIGIVLVPSGRLGDILGRSSLFVVGLSIFTLASLACGLASNVVMLNIFRVFQGAGAGILSPQTTGLILQYFAGQARAKAFALFGLVVSLSVAIGPILSGFLIGWLGNDWGWRGGFFVNVPLGLIGLIMAIRWLPFGKERRTIGPNHEQVQREFEEQAARTGEKVVVKRGKIDIDPVGSALLSLSVLLVMLPFMAATNPLAWGLIPLGLILVTAWIYWEKRYKERGKFPMMDLALLKLPSYSLGTLTGSLFFLSGPAVMVIVIIYLQNGVGVLALWVGLLTLPNAAASALGAMWGGKHAIAHGGMIQVLCAVLLIISTAGIGAVVWGIHSGLNYWWMAVPLAINGFSFGAFGSANQTQTMMDVPHAHGGTAGGFLQTGQRVATAIGIAMVTAVFFAGQHMGAPEQHWLNGMAFGLGSVIILSSITLVSALFLVRSQRKNLA</sequence>
<dbReference type="InterPro" id="IPR011701">
    <property type="entry name" value="MFS"/>
</dbReference>
<feature type="transmembrane region" description="Helical" evidence="5">
    <location>
        <begin position="484"/>
        <end position="505"/>
    </location>
</feature>
<evidence type="ECO:0000256" key="4">
    <source>
        <dbReference type="ARBA" id="ARBA00023136"/>
    </source>
</evidence>
<dbReference type="Gene3D" id="1.20.1250.20">
    <property type="entry name" value="MFS general substrate transporter like domains"/>
    <property type="match status" value="1"/>
</dbReference>
<feature type="transmembrane region" description="Helical" evidence="5">
    <location>
        <begin position="123"/>
        <end position="145"/>
    </location>
</feature>
<feature type="transmembrane region" description="Helical" evidence="5">
    <location>
        <begin position="184"/>
        <end position="206"/>
    </location>
</feature>
<feature type="transmembrane region" description="Helical" evidence="5">
    <location>
        <begin position="453"/>
        <end position="472"/>
    </location>
</feature>
<organism evidence="7 8">
    <name type="scientific">Arcanobacterium haemolyticum (strain ATCC 9345 / DSM 20595 / CCM 5947 / CCUG 17215 / LMG 16163 / NBRC 15585 / NCTC 8452 / 11018)</name>
    <dbReference type="NCBI Taxonomy" id="644284"/>
    <lineage>
        <taxon>Bacteria</taxon>
        <taxon>Bacillati</taxon>
        <taxon>Actinomycetota</taxon>
        <taxon>Actinomycetes</taxon>
        <taxon>Actinomycetales</taxon>
        <taxon>Actinomycetaceae</taxon>
        <taxon>Arcanobacterium</taxon>
    </lineage>
</organism>
<dbReference type="HOGENOM" id="CLU_000960_28_2_11"/>
<feature type="transmembrane region" description="Helical" evidence="5">
    <location>
        <begin position="28"/>
        <end position="44"/>
    </location>
</feature>
<dbReference type="eggNOG" id="COG2814">
    <property type="taxonomic scope" value="Bacteria"/>
</dbReference>
<feature type="transmembrane region" description="Helical" evidence="5">
    <location>
        <begin position="249"/>
        <end position="266"/>
    </location>
</feature>
<dbReference type="Gene3D" id="1.20.1720.10">
    <property type="entry name" value="Multidrug resistance protein D"/>
    <property type="match status" value="1"/>
</dbReference>
<dbReference type="PROSITE" id="PS50850">
    <property type="entry name" value="MFS"/>
    <property type="match status" value="1"/>
</dbReference>
<dbReference type="PANTHER" id="PTHR42718">
    <property type="entry name" value="MAJOR FACILITATOR SUPERFAMILY MULTIDRUG TRANSPORTER MFSC"/>
    <property type="match status" value="1"/>
</dbReference>
<evidence type="ECO:0000313" key="7">
    <source>
        <dbReference type="EMBL" id="ADH92329.1"/>
    </source>
</evidence>
<dbReference type="CDD" id="cd17321">
    <property type="entry name" value="MFS_MMR_MDR_like"/>
    <property type="match status" value="1"/>
</dbReference>
<feature type="transmembrane region" description="Helical" evidence="5">
    <location>
        <begin position="406"/>
        <end position="423"/>
    </location>
</feature>
<dbReference type="RefSeq" id="WP_013169827.1">
    <property type="nucleotide sequence ID" value="NC_014218.1"/>
</dbReference>
<evidence type="ECO:0000256" key="5">
    <source>
        <dbReference type="SAM" id="Phobius"/>
    </source>
</evidence>
<dbReference type="Proteomes" id="UP000000376">
    <property type="component" value="Chromosome"/>
</dbReference>
<dbReference type="Pfam" id="PF07690">
    <property type="entry name" value="MFS_1"/>
    <property type="match status" value="1"/>
</dbReference>
<gene>
    <name evidence="7" type="ordered locus">Arch_0590</name>
</gene>